<evidence type="ECO:0000313" key="2">
    <source>
        <dbReference type="EMBL" id="AEE48552.1"/>
    </source>
</evidence>
<dbReference type="KEGG" id="hhy:Halhy_3944"/>
<dbReference type="EMBL" id="CP002691">
    <property type="protein sequence ID" value="AEE52748.1"/>
    <property type="molecule type" value="Genomic_DNA"/>
</dbReference>
<dbReference type="Pfam" id="PF13565">
    <property type="entry name" value="HTH_32"/>
    <property type="match status" value="1"/>
</dbReference>
<dbReference type="KEGG" id="hhy:Halhy_6031"/>
<feature type="domain" description="Tc1-like transposase DDE" evidence="1">
    <location>
        <begin position="186"/>
        <end position="334"/>
    </location>
</feature>
<dbReference type="eggNOG" id="COG3335">
    <property type="taxonomic scope" value="Bacteria"/>
</dbReference>
<evidence type="ECO:0000313" key="8">
    <source>
        <dbReference type="EMBL" id="AEE53397.1"/>
    </source>
</evidence>
<gene>
    <name evidence="2" type="ordered locus">Halhy_0644</name>
    <name evidence="3" type="ordered locus">Halhy_1005</name>
    <name evidence="4" type="ordered locus">Halhy_1008</name>
    <name evidence="5" type="ordered locus">Halhy_2819</name>
    <name evidence="6" type="ordered locus">Halhy_3944</name>
    <name evidence="7" type="ordered locus">Halhy_4920</name>
    <name evidence="8" type="ordered locus">Halhy_5573</name>
    <name evidence="9" type="ordered locus">Halhy_6010</name>
    <name evidence="10" type="ordered locus">Halhy_6031</name>
</gene>
<protein>
    <submittedName>
        <fullName evidence="3">Transposase</fullName>
    </submittedName>
</protein>
<dbReference type="InterPro" id="IPR047655">
    <property type="entry name" value="Transpos_IS630-like"/>
</dbReference>
<dbReference type="KEGG" id="hhy:Halhy_6010"/>
<evidence type="ECO:0000313" key="4">
    <source>
        <dbReference type="EMBL" id="AEE48907.1"/>
    </source>
</evidence>
<dbReference type="EMBL" id="CP002691">
    <property type="protein sequence ID" value="AEE48904.1"/>
    <property type="molecule type" value="Genomic_DNA"/>
</dbReference>
<organism evidence="3 11">
    <name type="scientific">Haliscomenobacter hydrossis (strain ATCC 27775 / DSM 1100 / LMG 10767 / O)</name>
    <dbReference type="NCBI Taxonomy" id="760192"/>
    <lineage>
        <taxon>Bacteria</taxon>
        <taxon>Pseudomonadati</taxon>
        <taxon>Bacteroidota</taxon>
        <taxon>Saprospiria</taxon>
        <taxon>Saprospirales</taxon>
        <taxon>Haliscomenobacteraceae</taxon>
        <taxon>Haliscomenobacter</taxon>
    </lineage>
</organism>
<dbReference type="EMBL" id="CP002691">
    <property type="protein sequence ID" value="AEE48907.1"/>
    <property type="molecule type" value="Genomic_DNA"/>
</dbReference>
<dbReference type="EMBL" id="CP002691">
    <property type="protein sequence ID" value="AEE53397.1"/>
    <property type="molecule type" value="Genomic_DNA"/>
</dbReference>
<dbReference type="HOGENOM" id="CLU_041125_5_1_10"/>
<dbReference type="EMBL" id="CP002691">
    <property type="protein sequence ID" value="AEE53854.1"/>
    <property type="molecule type" value="Genomic_DNA"/>
</dbReference>
<evidence type="ECO:0000313" key="11">
    <source>
        <dbReference type="Proteomes" id="UP000008461"/>
    </source>
</evidence>
<dbReference type="EMBL" id="CP002691">
    <property type="protein sequence ID" value="AEE53833.1"/>
    <property type="molecule type" value="Genomic_DNA"/>
</dbReference>
<dbReference type="InterPro" id="IPR038717">
    <property type="entry name" value="Tc1-like_DDE_dom"/>
</dbReference>
<dbReference type="Pfam" id="PF13358">
    <property type="entry name" value="DDE_3"/>
    <property type="match status" value="1"/>
</dbReference>
<dbReference type="KEGG" id="hhy:Halhy_2819"/>
<evidence type="ECO:0000313" key="9">
    <source>
        <dbReference type="EMBL" id="AEE53833.1"/>
    </source>
</evidence>
<keyword evidence="11" id="KW-1185">Reference proteome</keyword>
<name>F4KPB0_HALH1</name>
<evidence type="ECO:0000313" key="3">
    <source>
        <dbReference type="EMBL" id="AEE48904.1"/>
    </source>
</evidence>
<reference evidence="3 11" key="1">
    <citation type="journal article" date="2011" name="Stand. Genomic Sci.">
        <title>Complete genome sequence of Haliscomenobacter hydrossis type strain (O).</title>
        <authorList>
            <consortium name="US DOE Joint Genome Institute (JGI-PGF)"/>
            <person name="Daligault H."/>
            <person name="Lapidus A."/>
            <person name="Zeytun A."/>
            <person name="Nolan M."/>
            <person name="Lucas S."/>
            <person name="Del Rio T.G."/>
            <person name="Tice H."/>
            <person name="Cheng J.F."/>
            <person name="Tapia R."/>
            <person name="Han C."/>
            <person name="Goodwin L."/>
            <person name="Pitluck S."/>
            <person name="Liolios K."/>
            <person name="Pagani I."/>
            <person name="Ivanova N."/>
            <person name="Huntemann M."/>
            <person name="Mavromatis K."/>
            <person name="Mikhailova N."/>
            <person name="Pati A."/>
            <person name="Chen A."/>
            <person name="Palaniappan K."/>
            <person name="Land M."/>
            <person name="Hauser L."/>
            <person name="Brambilla E.M."/>
            <person name="Rohde M."/>
            <person name="Verbarg S."/>
            <person name="Goker M."/>
            <person name="Bristow J."/>
            <person name="Eisen J.A."/>
            <person name="Markowitz V."/>
            <person name="Hugenholtz P."/>
            <person name="Kyrpides N.C."/>
            <person name="Klenk H.P."/>
            <person name="Woyke T."/>
        </authorList>
    </citation>
    <scope>NUCLEOTIDE SEQUENCE [LARGE SCALE GENOMIC DNA]</scope>
    <source>
        <strain evidence="11">ATCC 27775 / DSM 1100 / LMG 10767 / O</strain>
        <strain evidence="3">DSM 1100</strain>
    </source>
</reference>
<reference key="2">
    <citation type="submission" date="2011-04" db="EMBL/GenBank/DDBJ databases">
        <title>Complete sequence of chromosome of Haliscomenobacter hydrossis DSM 1100.</title>
        <authorList>
            <consortium name="US DOE Joint Genome Institute (JGI-PGF)"/>
            <person name="Lucas S."/>
            <person name="Han J."/>
            <person name="Lapidus A."/>
            <person name="Bruce D."/>
            <person name="Goodwin L."/>
            <person name="Pitluck S."/>
            <person name="Peters L."/>
            <person name="Kyrpides N."/>
            <person name="Mavromatis K."/>
            <person name="Ivanova N."/>
            <person name="Ovchinnikova G."/>
            <person name="Pagani I."/>
            <person name="Daligault H."/>
            <person name="Detter J.C."/>
            <person name="Han C."/>
            <person name="Land M."/>
            <person name="Hauser L."/>
            <person name="Markowitz V."/>
            <person name="Cheng J.-F."/>
            <person name="Hugenholtz P."/>
            <person name="Woyke T."/>
            <person name="Wu D."/>
            <person name="Verbarg S."/>
            <person name="Frueling A."/>
            <person name="Brambilla E."/>
            <person name="Klenk H.-P."/>
            <person name="Eisen J.A."/>
        </authorList>
    </citation>
    <scope>NUCLEOTIDE SEQUENCE</scope>
    <source>
        <strain>DSM 1100</strain>
    </source>
</reference>
<dbReference type="EMBL" id="CP002691">
    <property type="protein sequence ID" value="AEE48552.1"/>
    <property type="molecule type" value="Genomic_DNA"/>
</dbReference>
<dbReference type="EMBL" id="CP002691">
    <property type="protein sequence ID" value="AEE51792.1"/>
    <property type="molecule type" value="Genomic_DNA"/>
</dbReference>
<dbReference type="KEGG" id="hhy:Halhy_1005"/>
<dbReference type="Proteomes" id="UP000008461">
    <property type="component" value="Chromosome"/>
</dbReference>
<dbReference type="KEGG" id="hhy:Halhy_0644"/>
<sequence length="372" mass="43120">MKARYRIHLSKKERETLLDWIKTGKRKAQHIQYCHILLNSDESEGRKPPRMTDVADRYQSTARTVERVKKAFCDEGMSLFEAKERKTRSDKKIDARAEAHLIALLCQSPPNDAPRWKLQMLADCLVELEIVESISKMSISKLLKKMNLSPSKKAQYVIPAESSAAFVYQMEKVLDVYERPYDADFPVVCMDESPKQIIDYKQITISDGSRLQDSEYVRLGVAELFVAFEPLAGHREMTIEDDHTTTTWVNFMAAQMDTQYQEAKKVTWVMDNFVTHKPENFYKVFPPAQAKAYVDRMDFVYTPKHGSWLNMAEIQFALVGRDALDKPFKSKKEVEGAVKIWEIAQNQLRKGANWQFTTEKARIKLKKLYPTI</sequence>
<accession>F4KPB0</accession>
<evidence type="ECO:0000259" key="1">
    <source>
        <dbReference type="Pfam" id="PF13358"/>
    </source>
</evidence>
<dbReference type="EMBL" id="CP002691">
    <property type="protein sequence ID" value="AEE50685.1"/>
    <property type="molecule type" value="Genomic_DNA"/>
</dbReference>
<dbReference type="KEGG" id="hhy:Halhy_5573"/>
<evidence type="ECO:0000313" key="7">
    <source>
        <dbReference type="EMBL" id="AEE52748.1"/>
    </source>
</evidence>
<proteinExistence type="predicted"/>
<dbReference type="AlphaFoldDB" id="F4KPB0"/>
<dbReference type="KEGG" id="hhy:Halhy_1008"/>
<evidence type="ECO:0000313" key="10">
    <source>
        <dbReference type="EMBL" id="AEE53854.1"/>
    </source>
</evidence>
<evidence type="ECO:0000313" key="6">
    <source>
        <dbReference type="EMBL" id="AEE51792.1"/>
    </source>
</evidence>
<dbReference type="NCBIfam" id="NF033545">
    <property type="entry name" value="transpos_IS630"/>
    <property type="match status" value="1"/>
</dbReference>
<evidence type="ECO:0000313" key="5">
    <source>
        <dbReference type="EMBL" id="AEE50685.1"/>
    </source>
</evidence>
<dbReference type="KEGG" id="hhy:Halhy_4920"/>